<feature type="domain" description="TauD/TfdA-like" evidence="7">
    <location>
        <begin position="78"/>
        <end position="331"/>
    </location>
</feature>
<dbReference type="GO" id="GO:0005737">
    <property type="term" value="C:cytoplasm"/>
    <property type="evidence" value="ECO:0007669"/>
    <property type="project" value="TreeGrafter"/>
</dbReference>
<dbReference type="GO" id="GO:0006790">
    <property type="term" value="P:sulfur compound metabolic process"/>
    <property type="evidence" value="ECO:0007669"/>
    <property type="project" value="TreeGrafter"/>
</dbReference>
<evidence type="ECO:0000256" key="6">
    <source>
        <dbReference type="SAM" id="MobiDB-lite"/>
    </source>
</evidence>
<organism evidence="8 9">
    <name type="scientific">Streptomyces chrestomyceticus JCM 4735</name>
    <dbReference type="NCBI Taxonomy" id="1306181"/>
    <lineage>
        <taxon>Bacteria</taxon>
        <taxon>Bacillati</taxon>
        <taxon>Actinomycetota</taxon>
        <taxon>Actinomycetes</taxon>
        <taxon>Kitasatosporales</taxon>
        <taxon>Streptomycetaceae</taxon>
        <taxon>Streptomyces</taxon>
    </lineage>
</organism>
<feature type="region of interest" description="Disordered" evidence="6">
    <location>
        <begin position="28"/>
        <end position="47"/>
    </location>
</feature>
<dbReference type="GO" id="GO:0046872">
    <property type="term" value="F:metal ion binding"/>
    <property type="evidence" value="ECO:0007669"/>
    <property type="project" value="UniProtKB-KW"/>
</dbReference>
<dbReference type="PANTHER" id="PTHR30468">
    <property type="entry name" value="ALPHA-KETOGLUTARATE-DEPENDENT SULFONATE DIOXYGENASE"/>
    <property type="match status" value="1"/>
</dbReference>
<dbReference type="InterPro" id="IPR051323">
    <property type="entry name" value="AtsK-like"/>
</dbReference>
<evidence type="ECO:0000256" key="4">
    <source>
        <dbReference type="ARBA" id="ARBA00023002"/>
    </source>
</evidence>
<dbReference type="PANTHER" id="PTHR30468:SF1">
    <property type="entry name" value="ALPHA-KETOGLUTARATE-DEPENDENT SULFONATE DIOXYGENASE"/>
    <property type="match status" value="1"/>
</dbReference>
<evidence type="ECO:0000313" key="8">
    <source>
        <dbReference type="EMBL" id="GCD37756.1"/>
    </source>
</evidence>
<evidence type="ECO:0000256" key="5">
    <source>
        <dbReference type="ARBA" id="ARBA00023004"/>
    </source>
</evidence>
<keyword evidence="4" id="KW-0560">Oxidoreductase</keyword>
<protein>
    <submittedName>
        <fullName evidence="8">Taurine dioxygenase</fullName>
    </submittedName>
</protein>
<evidence type="ECO:0000256" key="3">
    <source>
        <dbReference type="ARBA" id="ARBA00022964"/>
    </source>
</evidence>
<dbReference type="GO" id="GO:0000908">
    <property type="term" value="F:taurine dioxygenase activity"/>
    <property type="evidence" value="ECO:0007669"/>
    <property type="project" value="TreeGrafter"/>
</dbReference>
<evidence type="ECO:0000259" key="7">
    <source>
        <dbReference type="Pfam" id="PF02668"/>
    </source>
</evidence>
<dbReference type="Gene3D" id="3.60.130.10">
    <property type="entry name" value="Clavaminate synthase-like"/>
    <property type="match status" value="1"/>
</dbReference>
<dbReference type="InterPro" id="IPR003819">
    <property type="entry name" value="TauD/TfdA-like"/>
</dbReference>
<evidence type="ECO:0000256" key="1">
    <source>
        <dbReference type="ARBA" id="ARBA00005896"/>
    </source>
</evidence>
<dbReference type="Proteomes" id="UP000287830">
    <property type="component" value="Unassembled WGS sequence"/>
</dbReference>
<evidence type="ECO:0000313" key="9">
    <source>
        <dbReference type="Proteomes" id="UP000287830"/>
    </source>
</evidence>
<dbReference type="SUPFAM" id="SSF51197">
    <property type="entry name" value="Clavaminate synthase-like"/>
    <property type="match status" value="1"/>
</dbReference>
<comment type="caution">
    <text evidence="8">The sequence shown here is derived from an EMBL/GenBank/DDBJ whole genome shotgun (WGS) entry which is preliminary data.</text>
</comment>
<comment type="similarity">
    <text evidence="1">Belongs to the TfdA dioxygenase family.</text>
</comment>
<proteinExistence type="inferred from homology"/>
<dbReference type="AlphaFoldDB" id="A0A7U9KZL1"/>
<name>A0A7U9KZL1_9ACTN</name>
<dbReference type="EMBL" id="BHZC01000001">
    <property type="protein sequence ID" value="GCD37756.1"/>
    <property type="molecule type" value="Genomic_DNA"/>
</dbReference>
<keyword evidence="2" id="KW-0479">Metal-binding</keyword>
<gene>
    <name evidence="8" type="ORF">OEIGOIKO_05562</name>
</gene>
<reference evidence="8 9" key="1">
    <citation type="submission" date="2018-11" db="EMBL/GenBank/DDBJ databases">
        <title>Whole genome sequence of Streptomyces chrestomyceticus NBRC 13444(T).</title>
        <authorList>
            <person name="Komaki H."/>
            <person name="Tamura T."/>
        </authorList>
    </citation>
    <scope>NUCLEOTIDE SEQUENCE [LARGE SCALE GENOMIC DNA]</scope>
    <source>
        <strain evidence="8 9">NBRC 13444</strain>
    </source>
</reference>
<dbReference type="Pfam" id="PF02668">
    <property type="entry name" value="TauD"/>
    <property type="match status" value="1"/>
</dbReference>
<evidence type="ECO:0000256" key="2">
    <source>
        <dbReference type="ARBA" id="ARBA00022723"/>
    </source>
</evidence>
<keyword evidence="3 8" id="KW-0223">Dioxygenase</keyword>
<dbReference type="InterPro" id="IPR042098">
    <property type="entry name" value="TauD-like_sf"/>
</dbReference>
<sequence>MPVRAPRLSPYLSLLSLQEEPLTAIADHTAPTPASPAPSPALRDHRIPADGLYEGTRVLRRTPEDWEDRPYERFEIVPQAATIGAEIRGLDLSRPLDPALREELNRALLEWKVLFFRGQHLTSAAQRAFARNWGELETNPLLATGDAEDVVRFDRSAVSTFENVWHTDVTFRERPALGAVLQLREVPPYGGDTMWADMAAAYDNLPQDVRDRIDGATAVHDFLPGFARFYSAERLAPFQEQFPPVEHPVVRRHPETGRRMLFVNTSFTTRIVGWERAESDRMLRLLFQQAHVPEFQVRFRWQAGDVAFWDNRATQHYAVNDYGAGRRVAERVAITGDRPY</sequence>
<keyword evidence="5" id="KW-0408">Iron</keyword>
<accession>A0A7U9KZL1</accession>